<dbReference type="GO" id="GO:0071111">
    <property type="term" value="F:cyclic-guanylate-specific phosphodiesterase activity"/>
    <property type="evidence" value="ECO:0007669"/>
    <property type="project" value="InterPro"/>
</dbReference>
<keyword evidence="6" id="KW-1185">Reference proteome</keyword>
<accession>A0A7M1BCI5</accession>
<evidence type="ECO:0000313" key="5">
    <source>
        <dbReference type="EMBL" id="QOP46492.1"/>
    </source>
</evidence>
<feature type="domain" description="GGDEF" evidence="4">
    <location>
        <begin position="174"/>
        <end position="303"/>
    </location>
</feature>
<evidence type="ECO:0000313" key="6">
    <source>
        <dbReference type="Proteomes" id="UP000593580"/>
    </source>
</evidence>
<dbReference type="Pfam" id="PF00563">
    <property type="entry name" value="EAL"/>
    <property type="match status" value="1"/>
</dbReference>
<evidence type="ECO:0000259" key="2">
    <source>
        <dbReference type="PROSITE" id="PS50110"/>
    </source>
</evidence>
<dbReference type="InterPro" id="IPR000160">
    <property type="entry name" value="GGDEF_dom"/>
</dbReference>
<dbReference type="RefSeq" id="WP_193110752.1">
    <property type="nucleotide sequence ID" value="NZ_CP041406.1"/>
</dbReference>
<dbReference type="Proteomes" id="UP000593580">
    <property type="component" value="Chromosome"/>
</dbReference>
<keyword evidence="1" id="KW-0597">Phosphoprotein</keyword>
<protein>
    <submittedName>
        <fullName evidence="5">EAL domain-containing protein</fullName>
    </submittedName>
</protein>
<dbReference type="GO" id="GO:0000160">
    <property type="term" value="P:phosphorelay signal transduction system"/>
    <property type="evidence" value="ECO:0007669"/>
    <property type="project" value="InterPro"/>
</dbReference>
<sequence length="552" mass="63631">MSSNFWEILLVDDDEKFHQIVAESFDEIFINDKKVKMLHARNAQEAKKILQQYSDIAIAFIDIAMHTPDAGLDLVNYIRQTLYNSSMRIVIINSDDSPVPASDIIAHYDINDYKDSRCIKSQRLFTTIRTAIKQYQQFKDLKDKRDEIYKKMTTNEITSLPNRMKLSENLDTIGGKSLILINIDDFSLINNHNGFEFGDEVLKSFAKFLIEKYSRYAEVYHLEADKFALLCLQSDTSHTQEESISIIKEDIYKHEFNVKDVKFHLTATLGAVLDERGNIIQKAEFALKEARLYGKNNAKKYSDDLQIVRTIHSNSIWTGRIREAIAHNNILAYFQPIQNAKNGKIEKYETLVRLKYENEIYSPFHFLDAALYSGQMFEIFKVMLSGACQKAQTTASVLSINISEYDLKHPKFLQTIHKTIQSYDISSQQIVFEILENNSISRDKNIQNTLNILHQDGFNLAIDDFGADCSNFAQLNNLPINFIKIDGQFIKNIIEDKNSQIVTKTILDYAHQKGIPVVAEFVCSKEIYEYVKEIGVDFLQGYYISEPKPELI</sequence>
<dbReference type="PANTHER" id="PTHR33121:SF71">
    <property type="entry name" value="OXYGEN SENSOR PROTEIN DOSP"/>
    <property type="match status" value="1"/>
</dbReference>
<dbReference type="Gene3D" id="3.20.20.450">
    <property type="entry name" value="EAL domain"/>
    <property type="match status" value="1"/>
</dbReference>
<dbReference type="AlphaFoldDB" id="A0A7M1BCI5"/>
<evidence type="ECO:0000259" key="4">
    <source>
        <dbReference type="PROSITE" id="PS50887"/>
    </source>
</evidence>
<dbReference type="InterPro" id="IPR035919">
    <property type="entry name" value="EAL_sf"/>
</dbReference>
<dbReference type="PANTHER" id="PTHR33121">
    <property type="entry name" value="CYCLIC DI-GMP PHOSPHODIESTERASE PDEF"/>
    <property type="match status" value="1"/>
</dbReference>
<proteinExistence type="predicted"/>
<dbReference type="Gene3D" id="3.30.70.270">
    <property type="match status" value="1"/>
</dbReference>
<feature type="modified residue" description="4-aspartylphosphate" evidence="1">
    <location>
        <position position="62"/>
    </location>
</feature>
<dbReference type="Gene3D" id="3.40.50.2300">
    <property type="match status" value="1"/>
</dbReference>
<reference evidence="5 6" key="1">
    <citation type="submission" date="2019-07" db="EMBL/GenBank/DDBJ databases">
        <title>Sulfurimonas paralvinellae sp. nov., a novel mesophilic, hydrogen- and sulfur-oxidizing chemolithoautotroph within the Epsilonproteo- bacteria isolated from a deep-sea hydrothermal vent polychaete nest, reclassification of Thiomicrospira denitrificans as Sulfurimonas denitrificans comb. nov. and emended description of the genus Sulfurimonas.</title>
        <authorList>
            <person name="Wang S."/>
            <person name="Jiang L."/>
            <person name="Shao Z."/>
        </authorList>
    </citation>
    <scope>NUCLEOTIDE SEQUENCE [LARGE SCALE GENOMIC DNA]</scope>
    <source>
        <strain evidence="5 6">GO25</strain>
    </source>
</reference>
<evidence type="ECO:0000259" key="3">
    <source>
        <dbReference type="PROSITE" id="PS50883"/>
    </source>
</evidence>
<name>A0A7M1BCI5_9BACT</name>
<dbReference type="NCBIfam" id="TIGR00254">
    <property type="entry name" value="GGDEF"/>
    <property type="match status" value="1"/>
</dbReference>
<dbReference type="PROSITE" id="PS50887">
    <property type="entry name" value="GGDEF"/>
    <property type="match status" value="1"/>
</dbReference>
<dbReference type="CDD" id="cd01948">
    <property type="entry name" value="EAL"/>
    <property type="match status" value="1"/>
</dbReference>
<dbReference type="SMART" id="SM00052">
    <property type="entry name" value="EAL"/>
    <property type="match status" value="1"/>
</dbReference>
<dbReference type="InterPro" id="IPR011006">
    <property type="entry name" value="CheY-like_superfamily"/>
</dbReference>
<dbReference type="InterPro" id="IPR050706">
    <property type="entry name" value="Cyclic-di-GMP_PDE-like"/>
</dbReference>
<dbReference type="PROSITE" id="PS50883">
    <property type="entry name" value="EAL"/>
    <property type="match status" value="1"/>
</dbReference>
<organism evidence="5 6">
    <name type="scientific">Sulfurimonas paralvinellae</name>
    <dbReference type="NCBI Taxonomy" id="317658"/>
    <lineage>
        <taxon>Bacteria</taxon>
        <taxon>Pseudomonadati</taxon>
        <taxon>Campylobacterota</taxon>
        <taxon>Epsilonproteobacteria</taxon>
        <taxon>Campylobacterales</taxon>
        <taxon>Sulfurimonadaceae</taxon>
        <taxon>Sulfurimonas</taxon>
    </lineage>
</organism>
<dbReference type="InterPro" id="IPR001789">
    <property type="entry name" value="Sig_transdc_resp-reg_receiver"/>
</dbReference>
<feature type="domain" description="EAL" evidence="3">
    <location>
        <begin position="314"/>
        <end position="552"/>
    </location>
</feature>
<dbReference type="SMART" id="SM00267">
    <property type="entry name" value="GGDEF"/>
    <property type="match status" value="1"/>
</dbReference>
<dbReference type="PROSITE" id="PS50110">
    <property type="entry name" value="RESPONSE_REGULATORY"/>
    <property type="match status" value="1"/>
</dbReference>
<dbReference type="InterPro" id="IPR029787">
    <property type="entry name" value="Nucleotide_cyclase"/>
</dbReference>
<dbReference type="SUPFAM" id="SSF141868">
    <property type="entry name" value="EAL domain-like"/>
    <property type="match status" value="1"/>
</dbReference>
<dbReference type="SUPFAM" id="SSF52172">
    <property type="entry name" value="CheY-like"/>
    <property type="match status" value="1"/>
</dbReference>
<evidence type="ECO:0000256" key="1">
    <source>
        <dbReference type="PROSITE-ProRule" id="PRU00169"/>
    </source>
</evidence>
<dbReference type="InterPro" id="IPR043128">
    <property type="entry name" value="Rev_trsase/Diguanyl_cyclase"/>
</dbReference>
<dbReference type="KEGG" id="spal:FM071_09370"/>
<gene>
    <name evidence="5" type="ORF">FM071_09370</name>
</gene>
<feature type="domain" description="Response regulatory" evidence="2">
    <location>
        <begin position="7"/>
        <end position="131"/>
    </location>
</feature>
<dbReference type="SUPFAM" id="SSF55073">
    <property type="entry name" value="Nucleotide cyclase"/>
    <property type="match status" value="1"/>
</dbReference>
<dbReference type="InterPro" id="IPR001633">
    <property type="entry name" value="EAL_dom"/>
</dbReference>
<dbReference type="Pfam" id="PF00990">
    <property type="entry name" value="GGDEF"/>
    <property type="match status" value="1"/>
</dbReference>
<dbReference type="EMBL" id="CP041406">
    <property type="protein sequence ID" value="QOP46492.1"/>
    <property type="molecule type" value="Genomic_DNA"/>
</dbReference>